<dbReference type="EMBL" id="CP022604">
    <property type="protein sequence ID" value="ASV86542.1"/>
    <property type="molecule type" value="Genomic_DNA"/>
</dbReference>
<evidence type="ECO:0000313" key="3">
    <source>
        <dbReference type="Proteomes" id="UP000215256"/>
    </source>
</evidence>
<protein>
    <submittedName>
        <fullName evidence="2">Uncharacterized protein</fullName>
    </submittedName>
</protein>
<evidence type="ECO:0000313" key="2">
    <source>
        <dbReference type="EMBL" id="ASV86542.1"/>
    </source>
</evidence>
<reference evidence="2 3" key="1">
    <citation type="submission" date="2017-07" db="EMBL/GenBank/DDBJ databases">
        <title>Phylogenetic study on the rhizospheric bacterium Ochrobactrum sp. A44.</title>
        <authorList>
            <person name="Krzyzanowska D.M."/>
            <person name="Ossowicki A."/>
            <person name="Rajewska M."/>
            <person name="Maciag T."/>
            <person name="Kaczynski Z."/>
            <person name="Czerwicka M."/>
            <person name="Jafra S."/>
        </authorList>
    </citation>
    <scope>NUCLEOTIDE SEQUENCE [LARGE SCALE GENOMIC DNA]</scope>
    <source>
        <strain evidence="2 3">A44</strain>
    </source>
</reference>
<sequence>MPAGPPLGALARDGPARDVLGIKDSGKPSDEAPRVGIDCP</sequence>
<organism evidence="2 3">
    <name type="scientific">Ochrobactrum quorumnocens</name>
    <dbReference type="NCBI Taxonomy" id="271865"/>
    <lineage>
        <taxon>Bacteria</taxon>
        <taxon>Pseudomonadati</taxon>
        <taxon>Pseudomonadota</taxon>
        <taxon>Alphaproteobacteria</taxon>
        <taxon>Hyphomicrobiales</taxon>
        <taxon>Brucellaceae</taxon>
        <taxon>Brucella/Ochrobactrum group</taxon>
        <taxon>Ochrobactrum</taxon>
    </lineage>
</organism>
<feature type="compositionally biased region" description="Basic and acidic residues" evidence="1">
    <location>
        <begin position="14"/>
        <end position="33"/>
    </location>
</feature>
<name>A0A248UIV7_9HYPH</name>
<dbReference type="KEGG" id="och:CES85_2273"/>
<gene>
    <name evidence="2" type="ORF">CES85_2273</name>
</gene>
<feature type="region of interest" description="Disordered" evidence="1">
    <location>
        <begin position="1"/>
        <end position="40"/>
    </location>
</feature>
<accession>A0A248UIV7</accession>
<proteinExistence type="predicted"/>
<dbReference type="AlphaFoldDB" id="A0A248UIV7"/>
<evidence type="ECO:0000256" key="1">
    <source>
        <dbReference type="SAM" id="MobiDB-lite"/>
    </source>
</evidence>
<dbReference type="Proteomes" id="UP000215256">
    <property type="component" value="Chromosome 1"/>
</dbReference>